<dbReference type="RefSeq" id="XP_024947718.1">
    <property type="nucleotide sequence ID" value="XM_025091950.1"/>
</dbReference>
<dbReference type="Proteomes" id="UP000694920">
    <property type="component" value="Unplaced"/>
</dbReference>
<feature type="coiled-coil region" evidence="6">
    <location>
        <begin position="106"/>
        <end position="320"/>
    </location>
</feature>
<feature type="coiled-coil region" evidence="6">
    <location>
        <begin position="432"/>
        <end position="466"/>
    </location>
</feature>
<evidence type="ECO:0000313" key="12">
    <source>
        <dbReference type="RefSeq" id="XP_015609462.1"/>
    </source>
</evidence>
<dbReference type="Pfam" id="PF01465">
    <property type="entry name" value="GRIP"/>
    <property type="match status" value="1"/>
</dbReference>
<evidence type="ECO:0000313" key="10">
    <source>
        <dbReference type="RefSeq" id="XP_015609459.1"/>
    </source>
</evidence>
<organism evidence="9 14">
    <name type="scientific">Cephus cinctus</name>
    <name type="common">Wheat stem sawfly</name>
    <dbReference type="NCBI Taxonomy" id="211228"/>
    <lineage>
        <taxon>Eukaryota</taxon>
        <taxon>Metazoa</taxon>
        <taxon>Ecdysozoa</taxon>
        <taxon>Arthropoda</taxon>
        <taxon>Hexapoda</taxon>
        <taxon>Insecta</taxon>
        <taxon>Pterygota</taxon>
        <taxon>Neoptera</taxon>
        <taxon>Endopterygota</taxon>
        <taxon>Hymenoptera</taxon>
        <taxon>Cephoidea</taxon>
        <taxon>Cephidae</taxon>
        <taxon>Cephus</taxon>
    </lineage>
</organism>
<dbReference type="Gene3D" id="1.10.220.60">
    <property type="entry name" value="GRIP domain"/>
    <property type="match status" value="1"/>
</dbReference>
<evidence type="ECO:0000259" key="8">
    <source>
        <dbReference type="PROSITE" id="PS50913"/>
    </source>
</evidence>
<dbReference type="PANTHER" id="PTHR23157:SF25">
    <property type="entry name" value="GRIP AND COILED-COIL DOMAIN-CONTAINING PROTEIN 1"/>
    <property type="match status" value="1"/>
</dbReference>
<feature type="compositionally biased region" description="Basic and acidic residues" evidence="7">
    <location>
        <begin position="74"/>
        <end position="83"/>
    </location>
</feature>
<evidence type="ECO:0000313" key="13">
    <source>
        <dbReference type="RefSeq" id="XP_015609463.1"/>
    </source>
</evidence>
<proteinExistence type="predicted"/>
<name>A0AAJ7RVY7_CEPCN</name>
<evidence type="ECO:0000256" key="6">
    <source>
        <dbReference type="SAM" id="Coils"/>
    </source>
</evidence>
<feature type="region of interest" description="Disordered" evidence="7">
    <location>
        <begin position="530"/>
        <end position="554"/>
    </location>
</feature>
<feature type="domain" description="GRIP" evidence="8">
    <location>
        <begin position="629"/>
        <end position="679"/>
    </location>
</feature>
<feature type="compositionally biased region" description="Low complexity" evidence="7">
    <location>
        <begin position="543"/>
        <end position="554"/>
    </location>
</feature>
<dbReference type="RefSeq" id="XP_015609459.1">
    <property type="nucleotide sequence ID" value="XM_015753973.2"/>
</dbReference>
<protein>
    <submittedName>
        <fullName evidence="10 11">GRIP and coiled-coil domain-containing protein 1 isoform X1</fullName>
    </submittedName>
</protein>
<evidence type="ECO:0000256" key="4">
    <source>
        <dbReference type="ARBA" id="ARBA00023054"/>
    </source>
</evidence>
<dbReference type="InterPro" id="IPR051952">
    <property type="entry name" value="Golgi-autophagy_related"/>
</dbReference>
<keyword evidence="5" id="KW-0472">Membrane</keyword>
<dbReference type="KEGG" id="ccin:107274658"/>
<keyword evidence="4 6" id="KW-0175">Coiled coil</keyword>
<feature type="coiled-coil region" evidence="6">
    <location>
        <begin position="576"/>
        <end position="628"/>
    </location>
</feature>
<feature type="compositionally biased region" description="Polar residues" evidence="7">
    <location>
        <begin position="63"/>
        <end position="73"/>
    </location>
</feature>
<evidence type="ECO:0000256" key="2">
    <source>
        <dbReference type="ARBA" id="ARBA00004496"/>
    </source>
</evidence>
<dbReference type="RefSeq" id="XP_015609463.1">
    <property type="nucleotide sequence ID" value="XM_015753977.2"/>
</dbReference>
<dbReference type="GeneID" id="107274658"/>
<dbReference type="GO" id="GO:0005794">
    <property type="term" value="C:Golgi apparatus"/>
    <property type="evidence" value="ECO:0007669"/>
    <property type="project" value="TreeGrafter"/>
</dbReference>
<feature type="region of interest" description="Disordered" evidence="7">
    <location>
        <begin position="55"/>
        <end position="87"/>
    </location>
</feature>
<comment type="subcellular location">
    <subcellularLocation>
        <location evidence="2">Cytoplasm</location>
    </subcellularLocation>
    <subcellularLocation>
        <location evidence="1">Endomembrane system</location>
        <topology evidence="1">Peripheral membrane protein</topology>
    </subcellularLocation>
</comment>
<dbReference type="CTD" id="41350"/>
<dbReference type="AlphaFoldDB" id="A0AAJ7RVY7"/>
<gene>
    <name evidence="10 11 12 13 14" type="primary">LOC107274658</name>
</gene>
<evidence type="ECO:0000313" key="11">
    <source>
        <dbReference type="RefSeq" id="XP_015609461.1"/>
    </source>
</evidence>
<evidence type="ECO:0000313" key="14">
    <source>
        <dbReference type="RefSeq" id="XP_024947718.1"/>
    </source>
</evidence>
<evidence type="ECO:0000256" key="7">
    <source>
        <dbReference type="SAM" id="MobiDB-lite"/>
    </source>
</evidence>
<keyword evidence="9" id="KW-1185">Reference proteome</keyword>
<dbReference type="PANTHER" id="PTHR23157">
    <property type="entry name" value="GRIP AND COILED-COIL DOMAIN-CONTAINING PROTEIN 1"/>
    <property type="match status" value="1"/>
</dbReference>
<evidence type="ECO:0000256" key="3">
    <source>
        <dbReference type="ARBA" id="ARBA00022490"/>
    </source>
</evidence>
<sequence>MDKNNKRELFEAVERQKEQLLKCENQLRDIGPAYEELVKEKEALEDNLKALTIKMNKIEESGETSTPKSATSTEVKKEQRKPETVSQLKTQLGVLMTSLATLSAEKSKMEANFQSDKRQLRSEREECEKVIRDLKEKLKKAQKDIHSEVEHVKYKLIMERHEREKEQADHSAMMKELQRLVSDERRAKEQLEMQVKELKSQVSGKSQRRILEAELEIARNKLKEAEAAAKETPPLLLSLQAEMATLKRQHRNAILEEQKRAGAAEQQARVLAMTHEARVAGLEARLAELSETVGGYDRLRQQDQQAIQKLKDQLANLREKDQKEPQLTELNIDPQEIIGKIKKLYSRLLDCDNKGNGSSHAKALLHSLNLYDSNQDLEYKEKYESLSLEFEDYKQQTTSKLNALTSARMQSARYHASNMMESNERENNNTQLHLAKTHNRNLEERIRMLNAEIAGKERECKAKLEQQQQLIQDERIKHERILSQKDNEYRGKIAALEQQLLRQRERSLAVIEEKDQEIVTLKTSFHALLPNKGSSFSSEEKSTSSSLENASEPTTDLVTGLLTGDSPPMLHYAQELARREVQVSALRKANMKLEEQLRENQRDFFHAVEKHKDELKGLQAQITRLEACKSREGANLEYLKNVFVNFLITNDSSSKRHMLNAISTVLHFTPDEMDKIRHYKW</sequence>
<dbReference type="SMART" id="SM00755">
    <property type="entry name" value="Grip"/>
    <property type="match status" value="1"/>
</dbReference>
<evidence type="ECO:0000256" key="5">
    <source>
        <dbReference type="ARBA" id="ARBA00023136"/>
    </source>
</evidence>
<accession>A0AAJ7RVY7</accession>
<reference evidence="10 11" key="1">
    <citation type="submission" date="2025-04" db="UniProtKB">
        <authorList>
            <consortium name="RefSeq"/>
        </authorList>
    </citation>
    <scope>IDENTIFICATION</scope>
</reference>
<dbReference type="RefSeq" id="XP_015609462.1">
    <property type="nucleotide sequence ID" value="XM_015753976.2"/>
</dbReference>
<dbReference type="RefSeq" id="XP_015609461.1">
    <property type="nucleotide sequence ID" value="XM_015753975.2"/>
</dbReference>
<keyword evidence="3" id="KW-0963">Cytoplasm</keyword>
<evidence type="ECO:0000256" key="1">
    <source>
        <dbReference type="ARBA" id="ARBA00004184"/>
    </source>
</evidence>
<evidence type="ECO:0000313" key="9">
    <source>
        <dbReference type="Proteomes" id="UP000694920"/>
    </source>
</evidence>
<dbReference type="InterPro" id="IPR000237">
    <property type="entry name" value="GRIP_dom"/>
</dbReference>
<dbReference type="PROSITE" id="PS50913">
    <property type="entry name" value="GRIP"/>
    <property type="match status" value="1"/>
</dbReference>